<dbReference type="OrthoDB" id="233093at2"/>
<dbReference type="InterPro" id="IPR018683">
    <property type="entry name" value="DUF2169"/>
</dbReference>
<evidence type="ECO:0000313" key="2">
    <source>
        <dbReference type="EMBL" id="RKH30264.1"/>
    </source>
</evidence>
<dbReference type="EMBL" id="RAWG01000479">
    <property type="protein sequence ID" value="RKH30264.1"/>
    <property type="molecule type" value="Genomic_DNA"/>
</dbReference>
<evidence type="ECO:0000313" key="3">
    <source>
        <dbReference type="Proteomes" id="UP000273405"/>
    </source>
</evidence>
<accession>A0A3A8MTT6</accession>
<organism evidence="2 3">
    <name type="scientific">Corallococcus sicarius</name>
    <dbReference type="NCBI Taxonomy" id="2316726"/>
    <lineage>
        <taxon>Bacteria</taxon>
        <taxon>Pseudomonadati</taxon>
        <taxon>Myxococcota</taxon>
        <taxon>Myxococcia</taxon>
        <taxon>Myxococcales</taxon>
        <taxon>Cystobacterineae</taxon>
        <taxon>Myxococcaceae</taxon>
        <taxon>Corallococcus</taxon>
    </lineage>
</organism>
<proteinExistence type="predicted"/>
<reference evidence="3" key="1">
    <citation type="submission" date="2018-09" db="EMBL/GenBank/DDBJ databases">
        <authorList>
            <person name="Livingstone P.G."/>
            <person name="Whitworth D.E."/>
        </authorList>
    </citation>
    <scope>NUCLEOTIDE SEQUENCE [LARGE SCALE GENOMIC DNA]</scope>
    <source>
        <strain evidence="3">CA040B</strain>
    </source>
</reference>
<feature type="domain" description="DUF2169" evidence="1">
    <location>
        <begin position="25"/>
        <end position="317"/>
    </location>
</feature>
<keyword evidence="3" id="KW-1185">Reference proteome</keyword>
<gene>
    <name evidence="2" type="ORF">D7X12_39145</name>
</gene>
<dbReference type="Pfam" id="PF09937">
    <property type="entry name" value="DUF2169"/>
    <property type="match status" value="1"/>
</dbReference>
<protein>
    <submittedName>
        <fullName evidence="2">DUF2169 domain-containing protein</fullName>
    </submittedName>
</protein>
<sequence>MGHPSLQNQTPFALKLLALADEELRPLLVLVAKATYVIQRDGLMLAEAQAPVDLSGQYWGTPETSSYRYEPECAFFKPATDVVLVGHAWAPERGTRELRVSLRVGPVRKSVRVVGERVWFKSLGSISMTQPLPFERLPLVYERAFGGWDRSGAEQGRHSFEPRNPVGVGFRSSPRHFEEALPLPNLEDPDHPLERFGQQVPPAGFGFLSPHWQPRAAFAGTYDEAWDRQRKPLLPRNFDRRFFNAASPGLVAPGFLRGGEEVVLVHASPLGPLSFRLPHVTPRATVKLAGNELARPEFHLDTVILDTDEHRLFLLWRGHVPLADGLDDVCAVELQAEGVTGAGSRVRL</sequence>
<evidence type="ECO:0000259" key="1">
    <source>
        <dbReference type="Pfam" id="PF09937"/>
    </source>
</evidence>
<name>A0A3A8MTT6_9BACT</name>
<dbReference type="Proteomes" id="UP000273405">
    <property type="component" value="Unassembled WGS sequence"/>
</dbReference>
<dbReference type="AlphaFoldDB" id="A0A3A8MTT6"/>
<comment type="caution">
    <text evidence="2">The sequence shown here is derived from an EMBL/GenBank/DDBJ whole genome shotgun (WGS) entry which is preliminary data.</text>
</comment>